<dbReference type="PANTHER" id="PTHR47926">
    <property type="entry name" value="PENTATRICOPEPTIDE REPEAT-CONTAINING PROTEIN"/>
    <property type="match status" value="1"/>
</dbReference>
<dbReference type="Gramene" id="MELO3C034573.2.1">
    <property type="protein sequence ID" value="MELO3C034573.2.1"/>
    <property type="gene ID" value="MELO3C034573.2"/>
</dbReference>
<feature type="repeat" description="PPR" evidence="2">
    <location>
        <begin position="173"/>
        <end position="207"/>
    </location>
</feature>
<dbReference type="NCBIfam" id="TIGR00756">
    <property type="entry name" value="PPR"/>
    <property type="match status" value="3"/>
</dbReference>
<dbReference type="Pfam" id="PF20431">
    <property type="entry name" value="E_motif"/>
    <property type="match status" value="1"/>
</dbReference>
<dbReference type="EnsemblPlants" id="MELO3C034573.2.1">
    <property type="protein sequence ID" value="MELO3C034573.2.1"/>
    <property type="gene ID" value="MELO3C034573.2"/>
</dbReference>
<dbReference type="GO" id="GO:0003723">
    <property type="term" value="F:RNA binding"/>
    <property type="evidence" value="ECO:0007669"/>
    <property type="project" value="InterPro"/>
</dbReference>
<dbReference type="InterPro" id="IPR046960">
    <property type="entry name" value="PPR_At4g14850-like_plant"/>
</dbReference>
<feature type="repeat" description="PPR" evidence="2">
    <location>
        <begin position="72"/>
        <end position="106"/>
    </location>
</feature>
<organism evidence="3">
    <name type="scientific">Cucumis melo</name>
    <name type="common">Muskmelon</name>
    <dbReference type="NCBI Taxonomy" id="3656"/>
    <lineage>
        <taxon>Eukaryota</taxon>
        <taxon>Viridiplantae</taxon>
        <taxon>Streptophyta</taxon>
        <taxon>Embryophyta</taxon>
        <taxon>Tracheophyta</taxon>
        <taxon>Spermatophyta</taxon>
        <taxon>Magnoliopsida</taxon>
        <taxon>eudicotyledons</taxon>
        <taxon>Gunneridae</taxon>
        <taxon>Pentapetalae</taxon>
        <taxon>rosids</taxon>
        <taxon>fabids</taxon>
        <taxon>Cucurbitales</taxon>
        <taxon>Cucurbitaceae</taxon>
        <taxon>Benincaseae</taxon>
        <taxon>Cucumis</taxon>
    </lineage>
</organism>
<dbReference type="GO" id="GO:0009451">
    <property type="term" value="P:RNA modification"/>
    <property type="evidence" value="ECO:0007669"/>
    <property type="project" value="InterPro"/>
</dbReference>
<dbReference type="AlphaFoldDB" id="A0A9I9EKB0"/>
<dbReference type="FunFam" id="1.25.40.10:FF:000344">
    <property type="entry name" value="Pentatricopeptide repeat-containing protein"/>
    <property type="match status" value="1"/>
</dbReference>
<feature type="repeat" description="PPR" evidence="2">
    <location>
        <begin position="275"/>
        <end position="309"/>
    </location>
</feature>
<reference evidence="3" key="1">
    <citation type="submission" date="2023-03" db="UniProtKB">
        <authorList>
            <consortium name="EnsemblPlants"/>
        </authorList>
    </citation>
    <scope>IDENTIFICATION</scope>
</reference>
<dbReference type="InterPro" id="IPR011990">
    <property type="entry name" value="TPR-like_helical_dom_sf"/>
</dbReference>
<keyword evidence="1" id="KW-0677">Repeat</keyword>
<evidence type="ECO:0000313" key="3">
    <source>
        <dbReference type="EnsemblPlants" id="MELO3C034573.2.1"/>
    </source>
</evidence>
<sequence length="580" mass="64102">MSLSHSTSRFSFLLRSCAHSYAIAQAKQTHAQILIHGFLPHLTLITDLLLVYCKCGFLHDARNVFDKMTHRNMHSWNILIASYVHNSLYFDALNVFNEFRDHGFLPDHYTLPQMFKASVGTGDVYLGKRLHCWTIKLGFVGYVVVDSTVLDFYAKYGIVGDARKVFDDMIFKDTVSWNSMISGYGRAGVYRDALDCFKRMLLEGANMDFMTIPSVLNACGGEGDLRKGKEIHCLVLKSPVLAADVAVGNSLIDMYSKCGSLLNSEKVFWNMSRLNIVTWTTMISCYGAHGKGEKSLVLFNKMKDCGIQPNSVTLTAILASCSHAGYINEGWRIFQSIVSDDKVEPTVEHYACVVDLLSRFGFLKEAFLLIRNMKVKAAASIWGALLSGCMIHRNLEFGEIAANQLFKLEPTNPSNFIALISIYESLGMLHGVSVTREKMRGLGLTKVPGCSCITIDGVVHKFYGGGNSHPLALRIFETLNSVRQAARQPNFLETTSASVVCAHDLENFLVDSIEATKLLNPSTHFNLVAAEISLLRRVVTKITMTNVAFGVALFGGLDSAFVAAIACCHLVDSEAASWNV</sequence>
<name>A0A9I9EKB0_CUCME</name>
<evidence type="ECO:0000256" key="1">
    <source>
        <dbReference type="ARBA" id="ARBA00022737"/>
    </source>
</evidence>
<dbReference type="FunFam" id="1.25.40.10:FF:000996">
    <property type="entry name" value="Small kernel1"/>
    <property type="match status" value="1"/>
</dbReference>
<dbReference type="PANTHER" id="PTHR47926:SF516">
    <property type="entry name" value="SMK1"/>
    <property type="match status" value="1"/>
</dbReference>
<dbReference type="PROSITE" id="PS51375">
    <property type="entry name" value="PPR"/>
    <property type="match status" value="3"/>
</dbReference>
<dbReference type="Pfam" id="PF13041">
    <property type="entry name" value="PPR_2"/>
    <property type="match status" value="1"/>
</dbReference>
<dbReference type="Pfam" id="PF01535">
    <property type="entry name" value="PPR"/>
    <property type="match status" value="3"/>
</dbReference>
<evidence type="ECO:0008006" key="4">
    <source>
        <dbReference type="Google" id="ProtNLM"/>
    </source>
</evidence>
<dbReference type="Gene3D" id="1.25.40.10">
    <property type="entry name" value="Tetratricopeptide repeat domain"/>
    <property type="match status" value="3"/>
</dbReference>
<dbReference type="InterPro" id="IPR002885">
    <property type="entry name" value="PPR_rpt"/>
</dbReference>
<proteinExistence type="predicted"/>
<protein>
    <recommendedName>
        <fullName evidence="4">Pentatricopeptide repeat-containing protein</fullName>
    </recommendedName>
</protein>
<dbReference type="InterPro" id="IPR046848">
    <property type="entry name" value="E_motif"/>
</dbReference>
<accession>A0A9I9EKB0</accession>
<evidence type="ECO:0000256" key="2">
    <source>
        <dbReference type="PROSITE-ProRule" id="PRU00708"/>
    </source>
</evidence>